<evidence type="ECO:0000256" key="2">
    <source>
        <dbReference type="SAM" id="SignalP"/>
    </source>
</evidence>
<dbReference type="RefSeq" id="WP_154374854.1">
    <property type="nucleotide sequence ID" value="NZ_WKJJ01000008.1"/>
</dbReference>
<feature type="signal peptide" evidence="2">
    <location>
        <begin position="1"/>
        <end position="23"/>
    </location>
</feature>
<evidence type="ECO:0000313" key="4">
    <source>
        <dbReference type="Proteomes" id="UP000446768"/>
    </source>
</evidence>
<dbReference type="Proteomes" id="UP000446768">
    <property type="component" value="Unassembled WGS sequence"/>
</dbReference>
<evidence type="ECO:0000256" key="1">
    <source>
        <dbReference type="SAM" id="MobiDB-lite"/>
    </source>
</evidence>
<name>A0A7X2LUA9_9BURK</name>
<gene>
    <name evidence="3" type="ORF">GJ700_14190</name>
</gene>
<organism evidence="3 4">
    <name type="scientific">Pseudoduganella rivuli</name>
    <dbReference type="NCBI Taxonomy" id="2666085"/>
    <lineage>
        <taxon>Bacteria</taxon>
        <taxon>Pseudomonadati</taxon>
        <taxon>Pseudomonadota</taxon>
        <taxon>Betaproteobacteria</taxon>
        <taxon>Burkholderiales</taxon>
        <taxon>Oxalobacteraceae</taxon>
        <taxon>Telluria group</taxon>
        <taxon>Pseudoduganella</taxon>
    </lineage>
</organism>
<sequence>MNTKATLLLAAIVAAGSAASAGAQQVNPRNPSDSRAFDVMETDQGPPTATDRLYAKPKHKKASKKHRSAETQPYDASSMGASGATSTTGSGTESQPIPPVSEDLRTQPDRELAPDEPRIDR</sequence>
<feature type="region of interest" description="Disordered" evidence="1">
    <location>
        <begin position="17"/>
        <end position="121"/>
    </location>
</feature>
<protein>
    <submittedName>
        <fullName evidence="3">Uncharacterized protein</fullName>
    </submittedName>
</protein>
<keyword evidence="4" id="KW-1185">Reference proteome</keyword>
<feature type="compositionally biased region" description="Low complexity" evidence="1">
    <location>
        <begin position="76"/>
        <end position="92"/>
    </location>
</feature>
<feature type="compositionally biased region" description="Basic residues" evidence="1">
    <location>
        <begin position="55"/>
        <end position="67"/>
    </location>
</feature>
<feature type="chain" id="PRO_5030762002" evidence="2">
    <location>
        <begin position="24"/>
        <end position="121"/>
    </location>
</feature>
<dbReference type="EMBL" id="WKJJ01000008">
    <property type="protein sequence ID" value="MRV72857.1"/>
    <property type="molecule type" value="Genomic_DNA"/>
</dbReference>
<accession>A0A7X2LUA9</accession>
<reference evidence="3 4" key="1">
    <citation type="submission" date="2019-11" db="EMBL/GenBank/DDBJ databases">
        <title>Novel species isolated from a subtropical stream in China.</title>
        <authorList>
            <person name="Lu H."/>
        </authorList>
    </citation>
    <scope>NUCLEOTIDE SEQUENCE [LARGE SCALE GENOMIC DNA]</scope>
    <source>
        <strain evidence="3 4">FT92W</strain>
    </source>
</reference>
<evidence type="ECO:0000313" key="3">
    <source>
        <dbReference type="EMBL" id="MRV72857.1"/>
    </source>
</evidence>
<feature type="compositionally biased region" description="Low complexity" evidence="1">
    <location>
        <begin position="17"/>
        <end position="26"/>
    </location>
</feature>
<dbReference type="AlphaFoldDB" id="A0A7X2LUA9"/>
<feature type="compositionally biased region" description="Basic and acidic residues" evidence="1">
    <location>
        <begin position="102"/>
        <end position="121"/>
    </location>
</feature>
<keyword evidence="2" id="KW-0732">Signal</keyword>
<comment type="caution">
    <text evidence="3">The sequence shown here is derived from an EMBL/GenBank/DDBJ whole genome shotgun (WGS) entry which is preliminary data.</text>
</comment>
<proteinExistence type="predicted"/>